<dbReference type="Pfam" id="PF12802">
    <property type="entry name" value="MarR_2"/>
    <property type="match status" value="1"/>
</dbReference>
<keyword evidence="3" id="KW-1185">Reference proteome</keyword>
<proteinExistence type="predicted"/>
<dbReference type="OrthoDB" id="4826718at2"/>
<protein>
    <submittedName>
        <fullName evidence="2">DNA-binding transcriptional regulator, MarR family</fullName>
    </submittedName>
</protein>
<dbReference type="PANTHER" id="PTHR33164:SF43">
    <property type="entry name" value="HTH-TYPE TRANSCRIPTIONAL REPRESSOR YETL"/>
    <property type="match status" value="1"/>
</dbReference>
<dbReference type="InterPro" id="IPR039422">
    <property type="entry name" value="MarR/SlyA-like"/>
</dbReference>
<dbReference type="InterPro" id="IPR036388">
    <property type="entry name" value="WH-like_DNA-bd_sf"/>
</dbReference>
<dbReference type="SUPFAM" id="SSF46785">
    <property type="entry name" value="Winged helix' DNA-binding domain"/>
    <property type="match status" value="1"/>
</dbReference>
<dbReference type="Gene3D" id="1.10.10.10">
    <property type="entry name" value="Winged helix-like DNA-binding domain superfamily/Winged helix DNA-binding domain"/>
    <property type="match status" value="1"/>
</dbReference>
<organism evidence="2 3">
    <name type="scientific">Nonomuraea jiangxiensis</name>
    <dbReference type="NCBI Taxonomy" id="633440"/>
    <lineage>
        <taxon>Bacteria</taxon>
        <taxon>Bacillati</taxon>
        <taxon>Actinomycetota</taxon>
        <taxon>Actinomycetes</taxon>
        <taxon>Streptosporangiales</taxon>
        <taxon>Streptosporangiaceae</taxon>
        <taxon>Nonomuraea</taxon>
    </lineage>
</organism>
<dbReference type="EMBL" id="FNDJ01000003">
    <property type="protein sequence ID" value="SDH85263.1"/>
    <property type="molecule type" value="Genomic_DNA"/>
</dbReference>
<feature type="domain" description="HTH marR-type" evidence="1">
    <location>
        <begin position="15"/>
        <end position="147"/>
    </location>
</feature>
<dbReference type="PANTHER" id="PTHR33164">
    <property type="entry name" value="TRANSCRIPTIONAL REGULATOR, MARR FAMILY"/>
    <property type="match status" value="1"/>
</dbReference>
<dbReference type="PROSITE" id="PS50995">
    <property type="entry name" value="HTH_MARR_2"/>
    <property type="match status" value="1"/>
</dbReference>
<dbReference type="STRING" id="633440.SAMN05421869_103419"/>
<reference evidence="2 3" key="1">
    <citation type="submission" date="2016-10" db="EMBL/GenBank/DDBJ databases">
        <authorList>
            <person name="de Groot N.N."/>
        </authorList>
    </citation>
    <scope>NUCLEOTIDE SEQUENCE [LARGE SCALE GENOMIC DNA]</scope>
    <source>
        <strain evidence="2 3">CGMCC 4.6533</strain>
    </source>
</reference>
<gene>
    <name evidence="2" type="ORF">SAMN05421869_103419</name>
</gene>
<dbReference type="InterPro" id="IPR036390">
    <property type="entry name" value="WH_DNA-bd_sf"/>
</dbReference>
<evidence type="ECO:0000259" key="1">
    <source>
        <dbReference type="PROSITE" id="PS50995"/>
    </source>
</evidence>
<evidence type="ECO:0000313" key="2">
    <source>
        <dbReference type="EMBL" id="SDH85263.1"/>
    </source>
</evidence>
<dbReference type="InterPro" id="IPR000835">
    <property type="entry name" value="HTH_MarR-typ"/>
</dbReference>
<dbReference type="AlphaFoldDB" id="A0A1G8FSZ4"/>
<keyword evidence="2" id="KW-0238">DNA-binding</keyword>
<dbReference type="SMART" id="SM00347">
    <property type="entry name" value="HTH_MARR"/>
    <property type="match status" value="1"/>
</dbReference>
<sequence length="164" mass="18333">MTDAMDEQDTSAPLRLPPSRMLSLVAMHADRLVSEGLAREGARKWHYAALMALHQAGSMSQAALSRLTGVYRSDLVSVINELAERGFVERAPDAADRRRNVVTITPRGREHLRRLYTLVTELQDEVFAPLTGQEREQLTGLLIRLMEHHSPHGPSWSSSRPPTS</sequence>
<dbReference type="PRINTS" id="PR00598">
    <property type="entry name" value="HTHMARR"/>
</dbReference>
<name>A0A1G8FSZ4_9ACTN</name>
<dbReference type="Proteomes" id="UP000199202">
    <property type="component" value="Unassembled WGS sequence"/>
</dbReference>
<dbReference type="GO" id="GO:0003700">
    <property type="term" value="F:DNA-binding transcription factor activity"/>
    <property type="evidence" value="ECO:0007669"/>
    <property type="project" value="InterPro"/>
</dbReference>
<dbReference type="RefSeq" id="WP_090930318.1">
    <property type="nucleotide sequence ID" value="NZ_FNDJ01000003.1"/>
</dbReference>
<dbReference type="GO" id="GO:0006950">
    <property type="term" value="P:response to stress"/>
    <property type="evidence" value="ECO:0007669"/>
    <property type="project" value="TreeGrafter"/>
</dbReference>
<dbReference type="GO" id="GO:0003677">
    <property type="term" value="F:DNA binding"/>
    <property type="evidence" value="ECO:0007669"/>
    <property type="project" value="UniProtKB-KW"/>
</dbReference>
<accession>A0A1G8FSZ4</accession>
<evidence type="ECO:0000313" key="3">
    <source>
        <dbReference type="Proteomes" id="UP000199202"/>
    </source>
</evidence>